<evidence type="ECO:0000313" key="13">
    <source>
        <dbReference type="Proteomes" id="UP000178632"/>
    </source>
</evidence>
<feature type="domain" description="Mur ligase C-terminal" evidence="10">
    <location>
        <begin position="285"/>
        <end position="332"/>
    </location>
</feature>
<accession>A0A1G2IKT4</accession>
<dbReference type="Gene3D" id="3.40.1190.10">
    <property type="entry name" value="Mur-like, catalytic domain"/>
    <property type="match status" value="1"/>
</dbReference>
<dbReference type="Gene3D" id="3.40.50.720">
    <property type="entry name" value="NAD(P)-binding Rossmann-like Domain"/>
    <property type="match status" value="1"/>
</dbReference>
<keyword evidence="2" id="KW-0132">Cell division</keyword>
<dbReference type="GO" id="GO:0009252">
    <property type="term" value="P:peptidoglycan biosynthetic process"/>
    <property type="evidence" value="ECO:0007669"/>
    <property type="project" value="UniProtKB-KW"/>
</dbReference>
<dbReference type="Pfam" id="PF01225">
    <property type="entry name" value="Mur_ligase"/>
    <property type="match status" value="1"/>
</dbReference>
<dbReference type="GO" id="GO:0005524">
    <property type="term" value="F:ATP binding"/>
    <property type="evidence" value="ECO:0007669"/>
    <property type="project" value="UniProtKB-KW"/>
</dbReference>
<dbReference type="GO" id="GO:0051301">
    <property type="term" value="P:cell division"/>
    <property type="evidence" value="ECO:0007669"/>
    <property type="project" value="UniProtKB-KW"/>
</dbReference>
<keyword evidence="5" id="KW-0133">Cell shape</keyword>
<dbReference type="Pfam" id="PF08245">
    <property type="entry name" value="Mur_ligase_M"/>
    <property type="match status" value="1"/>
</dbReference>
<dbReference type="InterPro" id="IPR004101">
    <property type="entry name" value="Mur_ligase_C"/>
</dbReference>
<dbReference type="EMBL" id="MHPE01000054">
    <property type="protein sequence ID" value="OGZ75243.1"/>
    <property type="molecule type" value="Genomic_DNA"/>
</dbReference>
<evidence type="ECO:0000256" key="1">
    <source>
        <dbReference type="ARBA" id="ARBA00022598"/>
    </source>
</evidence>
<keyword evidence="7" id="KW-0131">Cell cycle</keyword>
<dbReference type="InterPro" id="IPR036565">
    <property type="entry name" value="Mur-like_cat_sf"/>
</dbReference>
<dbReference type="InterPro" id="IPR013221">
    <property type="entry name" value="Mur_ligase_cen"/>
</dbReference>
<proteinExistence type="predicted"/>
<evidence type="ECO:0000256" key="3">
    <source>
        <dbReference type="ARBA" id="ARBA00022741"/>
    </source>
</evidence>
<dbReference type="GO" id="GO:0016881">
    <property type="term" value="F:acid-amino acid ligase activity"/>
    <property type="evidence" value="ECO:0007669"/>
    <property type="project" value="InterPro"/>
</dbReference>
<feature type="domain" description="Mur ligase N-terminal catalytic" evidence="9">
    <location>
        <begin position="2"/>
        <end position="102"/>
    </location>
</feature>
<keyword evidence="8" id="KW-0961">Cell wall biogenesis/degradation</keyword>
<dbReference type="PANTHER" id="PTHR43445">
    <property type="entry name" value="UDP-N-ACETYLMURAMATE--L-ALANINE LIGASE-RELATED"/>
    <property type="match status" value="1"/>
</dbReference>
<evidence type="ECO:0000259" key="10">
    <source>
        <dbReference type="Pfam" id="PF02875"/>
    </source>
</evidence>
<dbReference type="Gene3D" id="3.90.190.20">
    <property type="entry name" value="Mur ligase, C-terminal domain"/>
    <property type="match status" value="1"/>
</dbReference>
<dbReference type="PANTHER" id="PTHR43445:SF3">
    <property type="entry name" value="UDP-N-ACETYLMURAMATE--L-ALANINE LIGASE"/>
    <property type="match status" value="1"/>
</dbReference>
<dbReference type="GO" id="GO:0071555">
    <property type="term" value="P:cell wall organization"/>
    <property type="evidence" value="ECO:0007669"/>
    <property type="project" value="UniProtKB-KW"/>
</dbReference>
<evidence type="ECO:0000259" key="9">
    <source>
        <dbReference type="Pfam" id="PF01225"/>
    </source>
</evidence>
<feature type="non-terminal residue" evidence="12">
    <location>
        <position position="335"/>
    </location>
</feature>
<sequence length="335" mass="37413">MKIHFIGIGGIGVSALAQYYLAKGHQISGSDLAVSEITEFLQKKGVKIFIGNSVENINPNFNLIIHSPAVKPDNLEYKKAKEFGIKTLSYPEALGELTKEYYTIAVSGSHGKSTTTAMTALVLIKAGLDPTVIVGTKLKEFGNSNFRAGHSKYLVIEACEYDSSFLNYEPKIIVVTNIDKEHLDYFKTFANVKKAFKNFIARLSADGFLAFNIDDKYPPKVRKNKFKSMGYSVKQKEAGKLKKILRVPGMHNVSNGLAALIVARILKIKDEITFKALSEFKGTWRRFEIKQGKVGEKDITVISDYAHHPNEIKATLNAAKEKFSENKIWCVFQPH</sequence>
<keyword evidence="3" id="KW-0547">Nucleotide-binding</keyword>
<evidence type="ECO:0000256" key="4">
    <source>
        <dbReference type="ARBA" id="ARBA00022840"/>
    </source>
</evidence>
<evidence type="ECO:0000313" key="12">
    <source>
        <dbReference type="EMBL" id="OGZ75243.1"/>
    </source>
</evidence>
<dbReference type="SUPFAM" id="SSF53623">
    <property type="entry name" value="MurD-like peptide ligases, catalytic domain"/>
    <property type="match status" value="1"/>
</dbReference>
<feature type="domain" description="Mur ligase central" evidence="11">
    <location>
        <begin position="106"/>
        <end position="262"/>
    </location>
</feature>
<evidence type="ECO:0008006" key="14">
    <source>
        <dbReference type="Google" id="ProtNLM"/>
    </source>
</evidence>
<dbReference type="InterPro" id="IPR000713">
    <property type="entry name" value="Mur_ligase_N"/>
</dbReference>
<dbReference type="Pfam" id="PF02875">
    <property type="entry name" value="Mur_ligase_C"/>
    <property type="match status" value="1"/>
</dbReference>
<keyword evidence="4" id="KW-0067">ATP-binding</keyword>
<dbReference type="InterPro" id="IPR036615">
    <property type="entry name" value="Mur_ligase_C_dom_sf"/>
</dbReference>
<evidence type="ECO:0000256" key="8">
    <source>
        <dbReference type="ARBA" id="ARBA00023316"/>
    </source>
</evidence>
<name>A0A1G2IKT4_9BACT</name>
<comment type="caution">
    <text evidence="12">The sequence shown here is derived from an EMBL/GenBank/DDBJ whole genome shotgun (WGS) entry which is preliminary data.</text>
</comment>
<dbReference type="AlphaFoldDB" id="A0A1G2IKT4"/>
<evidence type="ECO:0000256" key="5">
    <source>
        <dbReference type="ARBA" id="ARBA00022960"/>
    </source>
</evidence>
<reference evidence="12 13" key="1">
    <citation type="journal article" date="2016" name="Nat. Commun.">
        <title>Thousands of microbial genomes shed light on interconnected biogeochemical processes in an aquifer system.</title>
        <authorList>
            <person name="Anantharaman K."/>
            <person name="Brown C.T."/>
            <person name="Hug L.A."/>
            <person name="Sharon I."/>
            <person name="Castelle C.J."/>
            <person name="Probst A.J."/>
            <person name="Thomas B.C."/>
            <person name="Singh A."/>
            <person name="Wilkins M.J."/>
            <person name="Karaoz U."/>
            <person name="Brodie E.L."/>
            <person name="Williams K.H."/>
            <person name="Hubbard S.S."/>
            <person name="Banfield J.F."/>
        </authorList>
    </citation>
    <scope>NUCLEOTIDE SEQUENCE [LARGE SCALE GENOMIC DNA]</scope>
</reference>
<evidence type="ECO:0000256" key="7">
    <source>
        <dbReference type="ARBA" id="ARBA00023306"/>
    </source>
</evidence>
<dbReference type="Proteomes" id="UP000178632">
    <property type="component" value="Unassembled WGS sequence"/>
</dbReference>
<protein>
    <recommendedName>
        <fullName evidence="14">UDP-N-acetylmuramate--L-alanine ligase</fullName>
    </recommendedName>
</protein>
<dbReference type="SUPFAM" id="SSF53244">
    <property type="entry name" value="MurD-like peptide ligases, peptide-binding domain"/>
    <property type="match status" value="1"/>
</dbReference>
<evidence type="ECO:0000259" key="11">
    <source>
        <dbReference type="Pfam" id="PF08245"/>
    </source>
</evidence>
<dbReference type="SUPFAM" id="SSF51984">
    <property type="entry name" value="MurCD N-terminal domain"/>
    <property type="match status" value="1"/>
</dbReference>
<organism evidence="12 13">
    <name type="scientific">Candidatus Staskawiczbacteria bacterium RIFCSPLOWO2_12_FULL_37_15</name>
    <dbReference type="NCBI Taxonomy" id="1802218"/>
    <lineage>
        <taxon>Bacteria</taxon>
        <taxon>Candidatus Staskawicziibacteriota</taxon>
    </lineage>
</organism>
<dbReference type="GO" id="GO:0008360">
    <property type="term" value="P:regulation of cell shape"/>
    <property type="evidence" value="ECO:0007669"/>
    <property type="project" value="UniProtKB-KW"/>
</dbReference>
<dbReference type="InterPro" id="IPR050061">
    <property type="entry name" value="MurCDEF_pg_biosynth"/>
</dbReference>
<gene>
    <name evidence="12" type="ORF">A3G45_01625</name>
</gene>
<keyword evidence="6" id="KW-0573">Peptidoglycan synthesis</keyword>
<evidence type="ECO:0000256" key="6">
    <source>
        <dbReference type="ARBA" id="ARBA00022984"/>
    </source>
</evidence>
<keyword evidence="1" id="KW-0436">Ligase</keyword>
<evidence type="ECO:0000256" key="2">
    <source>
        <dbReference type="ARBA" id="ARBA00022618"/>
    </source>
</evidence>